<accession>A0A0C1RK49</accession>
<protein>
    <recommendedName>
        <fullName evidence="5">DUF1802 family protein</fullName>
    </recommendedName>
</protein>
<dbReference type="InterPro" id="IPR014923">
    <property type="entry name" value="DUF1802"/>
</dbReference>
<evidence type="ECO:0000313" key="3">
    <source>
        <dbReference type="Proteomes" id="UP000031594"/>
    </source>
</evidence>
<dbReference type="AlphaFoldDB" id="A0A0C1RK49"/>
<dbReference type="OrthoDB" id="9808776at2"/>
<gene>
    <name evidence="1" type="ORF">A946_05870</name>
    <name evidence="2" type="ORF">kam1_2028</name>
</gene>
<dbReference type="RefSeq" id="WP_039721409.1">
    <property type="nucleotide sequence ID" value="NZ_CP037899.1"/>
</dbReference>
<dbReference type="STRING" id="1202785.A946_05870"/>
<evidence type="ECO:0000313" key="4">
    <source>
        <dbReference type="Proteomes" id="UP000315925"/>
    </source>
</evidence>
<dbReference type="Pfam" id="PF08819">
    <property type="entry name" value="DUF1802"/>
    <property type="match status" value="1"/>
</dbReference>
<evidence type="ECO:0008006" key="5">
    <source>
        <dbReference type="Google" id="ProtNLM"/>
    </source>
</evidence>
<reference evidence="1 3" key="1">
    <citation type="submission" date="2014-08" db="EMBL/GenBank/DDBJ databases">
        <title>Methylacidiphilum kamchatkense strain Kam1 draft genome sequence.</title>
        <authorList>
            <person name="Birkeland N.-K."/>
            <person name="Erikstad H.A."/>
        </authorList>
    </citation>
    <scope>NUCLEOTIDE SEQUENCE [LARGE SCALE GENOMIC DNA]</scope>
    <source>
        <strain evidence="1 3">Kam1</strain>
    </source>
</reference>
<dbReference type="Proteomes" id="UP000031594">
    <property type="component" value="Unassembled WGS sequence"/>
</dbReference>
<name>A0A0C1RK49_9BACT</name>
<dbReference type="EMBL" id="JQNX01000004">
    <property type="protein sequence ID" value="KIE58427.1"/>
    <property type="molecule type" value="Genomic_DNA"/>
</dbReference>
<evidence type="ECO:0000313" key="1">
    <source>
        <dbReference type="EMBL" id="KIE58427.1"/>
    </source>
</evidence>
<dbReference type="Proteomes" id="UP000315925">
    <property type="component" value="Chromosome"/>
</dbReference>
<dbReference type="KEGG" id="mkc:kam1_2028"/>
<keyword evidence="3" id="KW-1185">Reference proteome</keyword>
<dbReference type="EMBL" id="CP037899">
    <property type="protein sequence ID" value="QDQ43237.1"/>
    <property type="molecule type" value="Genomic_DNA"/>
</dbReference>
<proteinExistence type="predicted"/>
<reference evidence="4" key="3">
    <citation type="submission" date="2019-03" db="EMBL/GenBank/DDBJ databases">
        <title>Complete genome of Methylacidiphilum kamchatkense Kam1.</title>
        <authorList>
            <person name="Kruse T."/>
            <person name="Murarilal Ratnadevi C."/>
            <person name="Erikstad H.-A."/>
            <person name="Birkeland N.-K."/>
        </authorList>
    </citation>
    <scope>NUCLEOTIDE SEQUENCE [LARGE SCALE GENOMIC DNA]</scope>
    <source>
        <strain evidence="4">kam1</strain>
    </source>
</reference>
<evidence type="ECO:0000313" key="2">
    <source>
        <dbReference type="EMBL" id="QDQ43237.1"/>
    </source>
</evidence>
<sequence>MNESFLKKSPFTIPEEPSSSYAFKDWRIVVEALGQGKQCLLFRKGGIQEKEFQLKAPTFWLLPTSYHEDLLQIKPQYRTLLTGEEGVQDRVVLKYIATVYHSLFITDWEKVSCLSAFHIWEEEILKKRFDYGKKRGLSLLIVRVYRTRSPFTIAWDEKAMGGCRSWIKMAIPSENIEKEAVMDEEKFCEMQKSILFRINGV</sequence>
<organism evidence="2 4">
    <name type="scientific">Methylacidiphilum kamchatkense Kam1</name>
    <dbReference type="NCBI Taxonomy" id="1202785"/>
    <lineage>
        <taxon>Bacteria</taxon>
        <taxon>Pseudomonadati</taxon>
        <taxon>Verrucomicrobiota</taxon>
        <taxon>Methylacidiphilae</taxon>
        <taxon>Methylacidiphilales</taxon>
        <taxon>Methylacidiphilaceae</taxon>
        <taxon>Methylacidiphilum (ex Ratnadevi et al. 2023)</taxon>
    </lineage>
</organism>
<reference evidence="2" key="2">
    <citation type="journal article" date="2019" name="BMC Genomics">
        <title>Complete genome sequence analysis of the thermoacidophilic verrucomicrobial methanotroph 'Candidatus Methylacidiphilum kamchatkense' strain Kam1 and comparison with its closest relatives.</title>
        <authorList>
            <person name="Kruse T."/>
            <person name="Ratnadevi C.M."/>
            <person name="Erikstad H.A."/>
            <person name="Birkeland N.K."/>
        </authorList>
    </citation>
    <scope>NUCLEOTIDE SEQUENCE</scope>
    <source>
        <strain evidence="2">Kam1</strain>
    </source>
</reference>